<evidence type="ECO:0000313" key="1">
    <source>
        <dbReference type="EMBL" id="MFB9783147.1"/>
    </source>
</evidence>
<keyword evidence="2" id="KW-1185">Reference proteome</keyword>
<dbReference type="RefSeq" id="WP_378375913.1">
    <property type="nucleotide sequence ID" value="NZ_JBHMAS010000066.1"/>
</dbReference>
<name>A0ABV5XKZ4_9NOCA</name>
<proteinExistence type="predicted"/>
<sequence length="65" mass="7513">MNSTRSTYIRHHYPAEIIAHCVWLHYRFALSFEGKDEVHVDLEMAKRAQKSVQRMIEIGNPGGGE</sequence>
<reference evidence="1 2" key="1">
    <citation type="submission" date="2024-09" db="EMBL/GenBank/DDBJ databases">
        <authorList>
            <person name="Sun Q."/>
            <person name="Mori K."/>
        </authorList>
    </citation>
    <scope>NUCLEOTIDE SEQUENCE [LARGE SCALE GENOMIC DNA]</scope>
    <source>
        <strain evidence="1 2">JCM 11411</strain>
    </source>
</reference>
<dbReference type="EMBL" id="JBHMAS010000066">
    <property type="protein sequence ID" value="MFB9783147.1"/>
    <property type="molecule type" value="Genomic_DNA"/>
</dbReference>
<dbReference type="Proteomes" id="UP001589587">
    <property type="component" value="Unassembled WGS sequence"/>
</dbReference>
<evidence type="ECO:0008006" key="3">
    <source>
        <dbReference type="Google" id="ProtNLM"/>
    </source>
</evidence>
<protein>
    <recommendedName>
        <fullName evidence="3">Transposase</fullName>
    </recommendedName>
</protein>
<gene>
    <name evidence="1" type="ORF">ACFFQ6_25940</name>
</gene>
<accession>A0ABV5XKZ4</accession>
<evidence type="ECO:0000313" key="2">
    <source>
        <dbReference type="Proteomes" id="UP001589587"/>
    </source>
</evidence>
<comment type="caution">
    <text evidence="1">The sequence shown here is derived from an EMBL/GenBank/DDBJ whole genome shotgun (WGS) entry which is preliminary data.</text>
</comment>
<organism evidence="1 2">
    <name type="scientific">Rhodococcus baikonurensis</name>
    <dbReference type="NCBI Taxonomy" id="172041"/>
    <lineage>
        <taxon>Bacteria</taxon>
        <taxon>Bacillati</taxon>
        <taxon>Actinomycetota</taxon>
        <taxon>Actinomycetes</taxon>
        <taxon>Mycobacteriales</taxon>
        <taxon>Nocardiaceae</taxon>
        <taxon>Rhodococcus</taxon>
        <taxon>Rhodococcus erythropolis group</taxon>
    </lineage>
</organism>